<dbReference type="Pfam" id="PF14316">
    <property type="entry name" value="DUF4381"/>
    <property type="match status" value="1"/>
</dbReference>
<accession>A0A6G1WLR1</accession>
<gene>
    <name evidence="2" type="ORF">GHJ91_16540</name>
</gene>
<dbReference type="RefSeq" id="WP_011969436.1">
    <property type="nucleotide sequence ID" value="NZ_CP104148.1"/>
</dbReference>
<reference evidence="2" key="1">
    <citation type="journal article" date="2013" name="Genome Biol.">
        <title>Comparative genomics of the core and accessory genomes of 48 Sinorhizobium strains comprising five genospecies.</title>
        <authorList>
            <person name="Sugawara M."/>
            <person name="Epstein B."/>
            <person name="Badgley B.D."/>
            <person name="Unno T."/>
            <person name="Xu L."/>
            <person name="Reese J."/>
            <person name="Gyaneshwar P."/>
            <person name="Denny R."/>
            <person name="Mudge J."/>
            <person name="Bharti A.K."/>
            <person name="Farmer A.D."/>
            <person name="May G.D."/>
            <person name="Woodward J.E."/>
            <person name="Medigue C."/>
            <person name="Vallenet D."/>
            <person name="Lajus A."/>
            <person name="Rouy Z."/>
            <person name="Martinez-Vaz B."/>
            <person name="Tiffin P."/>
            <person name="Young N.D."/>
            <person name="Sadowsky M.J."/>
        </authorList>
    </citation>
    <scope>NUCLEOTIDE SEQUENCE</scope>
    <source>
        <strain evidence="2">M1</strain>
    </source>
</reference>
<dbReference type="EMBL" id="WISB01000106">
    <property type="protein sequence ID" value="MQW70700.1"/>
    <property type="molecule type" value="Genomic_DNA"/>
</dbReference>
<organism evidence="2">
    <name type="scientific">Sinorhizobium medicae</name>
    <dbReference type="NCBI Taxonomy" id="110321"/>
    <lineage>
        <taxon>Bacteria</taxon>
        <taxon>Pseudomonadati</taxon>
        <taxon>Pseudomonadota</taxon>
        <taxon>Alphaproteobacteria</taxon>
        <taxon>Hyphomicrobiales</taxon>
        <taxon>Rhizobiaceae</taxon>
        <taxon>Sinorhizobium/Ensifer group</taxon>
        <taxon>Sinorhizobium</taxon>
    </lineage>
</organism>
<sequence length="173" mass="19577">MDPTPAPDPMLAATLRQMADIALPPRVSMLPATWGWAALFGLVAIVLAAVLWHRLRQYKRNRYRREALAELSRFEKEVDQPSGRRHAMQSLPALVKRTALAAWQRETVASLSGKEWSDFLEAHAGRARIDGEAYRFFAESEYRPATLAAMDEATARQRLASARQWIEGHNVRP</sequence>
<dbReference type="InterPro" id="IPR025489">
    <property type="entry name" value="DUF4381"/>
</dbReference>
<feature type="transmembrane region" description="Helical" evidence="1">
    <location>
        <begin position="34"/>
        <end position="55"/>
    </location>
</feature>
<comment type="caution">
    <text evidence="2">The sequence shown here is derived from an EMBL/GenBank/DDBJ whole genome shotgun (WGS) entry which is preliminary data.</text>
</comment>
<name>A0A6G1WLR1_9HYPH</name>
<evidence type="ECO:0000313" key="2">
    <source>
        <dbReference type="EMBL" id="MQW70700.1"/>
    </source>
</evidence>
<protein>
    <submittedName>
        <fullName evidence="2">DUF4381 family protein</fullName>
    </submittedName>
</protein>
<dbReference type="OMA" id="WYEFLDS"/>
<keyword evidence="1" id="KW-1133">Transmembrane helix</keyword>
<dbReference type="GeneID" id="61612554"/>
<keyword evidence="1" id="KW-0472">Membrane</keyword>
<dbReference type="AlphaFoldDB" id="A0A6G1WLR1"/>
<evidence type="ECO:0000256" key="1">
    <source>
        <dbReference type="SAM" id="Phobius"/>
    </source>
</evidence>
<keyword evidence="1" id="KW-0812">Transmembrane</keyword>
<proteinExistence type="predicted"/>